<dbReference type="SUPFAM" id="SSF81606">
    <property type="entry name" value="PP2C-like"/>
    <property type="match status" value="1"/>
</dbReference>
<evidence type="ECO:0000313" key="2">
    <source>
        <dbReference type="EMBL" id="OWM79484.1"/>
    </source>
</evidence>
<dbReference type="CDD" id="cd00143">
    <property type="entry name" value="PP2Cc"/>
    <property type="match status" value="1"/>
</dbReference>
<sequence length="184" mass="20152">MEVVARYRTGQENSTKRPLPRKSHTILRGVIGEALGFKEPDRSDELARIQALGGRVICLNGARVEGILAMSRAIGDKYLKPYVTAEPETTILRRDPRDEFLIIASDGLWDVLTNELACEITSRCLQQGSPPPAIDLNSGPHPEEERGHALHPTSALAAALLTRLALGRKSLDNISVIVVDLKRS</sequence>
<dbReference type="Pfam" id="PF00481">
    <property type="entry name" value="PP2C"/>
    <property type="match status" value="1"/>
</dbReference>
<organism evidence="2 4">
    <name type="scientific">Punica granatum</name>
    <name type="common">Pomegranate</name>
    <dbReference type="NCBI Taxonomy" id="22663"/>
    <lineage>
        <taxon>Eukaryota</taxon>
        <taxon>Viridiplantae</taxon>
        <taxon>Streptophyta</taxon>
        <taxon>Embryophyta</taxon>
        <taxon>Tracheophyta</taxon>
        <taxon>Spermatophyta</taxon>
        <taxon>Magnoliopsida</taxon>
        <taxon>eudicotyledons</taxon>
        <taxon>Gunneridae</taxon>
        <taxon>Pentapetalae</taxon>
        <taxon>rosids</taxon>
        <taxon>malvids</taxon>
        <taxon>Myrtales</taxon>
        <taxon>Lythraceae</taxon>
        <taxon>Punica</taxon>
    </lineage>
</organism>
<dbReference type="Gene3D" id="3.60.40.10">
    <property type="entry name" value="PPM-type phosphatase domain"/>
    <property type="match status" value="1"/>
</dbReference>
<dbReference type="Proteomes" id="UP000233551">
    <property type="component" value="Unassembled WGS sequence"/>
</dbReference>
<proteinExistence type="predicted"/>
<dbReference type="GO" id="GO:0004722">
    <property type="term" value="F:protein serine/threonine phosphatase activity"/>
    <property type="evidence" value="ECO:0007669"/>
    <property type="project" value="InterPro"/>
</dbReference>
<dbReference type="InterPro" id="IPR036457">
    <property type="entry name" value="PPM-type-like_dom_sf"/>
</dbReference>
<accession>A0A218X3K7</accession>
<evidence type="ECO:0000313" key="5">
    <source>
        <dbReference type="Proteomes" id="UP000233551"/>
    </source>
</evidence>
<comment type="caution">
    <text evidence="2">The sequence shown here is derived from an EMBL/GenBank/DDBJ whole genome shotgun (WGS) entry which is preliminary data.</text>
</comment>
<name>A0A218X3K7_PUNGR</name>
<dbReference type="STRING" id="22663.A0A218X3K7"/>
<evidence type="ECO:0000313" key="4">
    <source>
        <dbReference type="Proteomes" id="UP000197138"/>
    </source>
</evidence>
<dbReference type="EMBL" id="MTKT01002440">
    <property type="protein sequence ID" value="OWM79484.1"/>
    <property type="molecule type" value="Genomic_DNA"/>
</dbReference>
<evidence type="ECO:0000313" key="3">
    <source>
        <dbReference type="EMBL" id="PKI65793.1"/>
    </source>
</evidence>
<dbReference type="PANTHER" id="PTHR47992">
    <property type="entry name" value="PROTEIN PHOSPHATASE"/>
    <property type="match status" value="1"/>
</dbReference>
<feature type="domain" description="PPM-type phosphatase" evidence="1">
    <location>
        <begin position="1"/>
        <end position="181"/>
    </location>
</feature>
<reference evidence="3 5" key="3">
    <citation type="submission" date="2017-11" db="EMBL/GenBank/DDBJ databases">
        <title>De-novo sequencing of pomegranate (Punica granatum L.) genome.</title>
        <authorList>
            <person name="Akparov Z."/>
            <person name="Amiraslanov A."/>
            <person name="Hajiyeva S."/>
            <person name="Abbasov M."/>
            <person name="Kaur K."/>
            <person name="Hamwieh A."/>
            <person name="Solovyev V."/>
            <person name="Salamov A."/>
            <person name="Braich B."/>
            <person name="Kosarev P."/>
            <person name="Mahmoud A."/>
            <person name="Hajiyev E."/>
            <person name="Babayeva S."/>
            <person name="Izzatullayeva V."/>
            <person name="Mammadov A."/>
            <person name="Mammadov A."/>
            <person name="Sharifova S."/>
            <person name="Ojaghi J."/>
            <person name="Eynullazada K."/>
            <person name="Bayramov B."/>
            <person name="Abdulazimova A."/>
            <person name="Shahmuradov I."/>
        </authorList>
    </citation>
    <scope>NUCLEOTIDE SEQUENCE [LARGE SCALE GENOMIC DNA]</scope>
    <source>
        <strain evidence="3">AG2017</strain>
        <strain evidence="5">cv. AG2017</strain>
        <tissue evidence="3">Leaf</tissue>
    </source>
</reference>
<gene>
    <name evidence="2" type="ORF">CDL15_Pgr022896</name>
    <name evidence="3" type="ORF">CRG98_013865</name>
</gene>
<dbReference type="AlphaFoldDB" id="A0A218X3K7"/>
<dbReference type="SMART" id="SM00332">
    <property type="entry name" value="PP2Cc"/>
    <property type="match status" value="1"/>
</dbReference>
<keyword evidence="5" id="KW-1185">Reference proteome</keyword>
<reference evidence="2" key="2">
    <citation type="submission" date="2017-06" db="EMBL/GenBank/DDBJ databases">
        <title>The pomegranate genome and the genomics of punicalagin biosynthesis.</title>
        <authorList>
            <person name="Xu C."/>
        </authorList>
    </citation>
    <scope>NUCLEOTIDE SEQUENCE [LARGE SCALE GENOMIC DNA]</scope>
    <source>
        <tissue evidence="2">Fresh leaf</tissue>
    </source>
</reference>
<protein>
    <recommendedName>
        <fullName evidence="1">PPM-type phosphatase domain-containing protein</fullName>
    </recommendedName>
</protein>
<dbReference type="InterPro" id="IPR015655">
    <property type="entry name" value="PP2C"/>
</dbReference>
<reference evidence="4" key="1">
    <citation type="journal article" date="2017" name="Plant J.">
        <title>The pomegranate (Punica granatum L.) genome and the genomics of punicalagin biosynthesis.</title>
        <authorList>
            <person name="Qin G."/>
            <person name="Xu C."/>
            <person name="Ming R."/>
            <person name="Tang H."/>
            <person name="Guyot R."/>
            <person name="Kramer E.M."/>
            <person name="Hu Y."/>
            <person name="Yi X."/>
            <person name="Qi Y."/>
            <person name="Xu X."/>
            <person name="Gao Z."/>
            <person name="Pan H."/>
            <person name="Jian J."/>
            <person name="Tian Y."/>
            <person name="Yue Z."/>
            <person name="Xu Y."/>
        </authorList>
    </citation>
    <scope>NUCLEOTIDE SEQUENCE [LARGE SCALE GENOMIC DNA]</scope>
    <source>
        <strain evidence="4">cv. Dabenzi</strain>
    </source>
</reference>
<evidence type="ECO:0000259" key="1">
    <source>
        <dbReference type="PROSITE" id="PS51746"/>
    </source>
</evidence>
<dbReference type="Proteomes" id="UP000197138">
    <property type="component" value="Unassembled WGS sequence"/>
</dbReference>
<dbReference type="EMBL" id="PGOL01000729">
    <property type="protein sequence ID" value="PKI65793.1"/>
    <property type="molecule type" value="Genomic_DNA"/>
</dbReference>
<dbReference type="PROSITE" id="PS51746">
    <property type="entry name" value="PPM_2"/>
    <property type="match status" value="1"/>
</dbReference>
<dbReference type="InterPro" id="IPR001932">
    <property type="entry name" value="PPM-type_phosphatase-like_dom"/>
</dbReference>